<dbReference type="EMBL" id="CP012154">
    <property type="protein sequence ID" value="AKS40468.1"/>
    <property type="molecule type" value="Genomic_DNA"/>
</dbReference>
<dbReference type="Proteomes" id="UP000066624">
    <property type="component" value="Chromosome"/>
</dbReference>
<keyword evidence="2" id="KW-1185">Reference proteome</keyword>
<dbReference type="AlphaFoldDB" id="A0A0K0XRZ9"/>
<gene>
    <name evidence="1" type="ORF">WM2015_77</name>
</gene>
<reference evidence="1 2" key="1">
    <citation type="submission" date="2015-07" db="EMBL/GenBank/DDBJ databases">
        <authorList>
            <person name="Noorani M."/>
        </authorList>
    </citation>
    <scope>NUCLEOTIDE SEQUENCE [LARGE SCALE GENOMIC DNA]</scope>
    <source>
        <strain evidence="1 2">KCTC 42284</strain>
    </source>
</reference>
<sequence length="32" mass="3607">MSTCLSSLRTAMQALPMLERETLELFYGRGSN</sequence>
<evidence type="ECO:0000313" key="1">
    <source>
        <dbReference type="EMBL" id="AKS40468.1"/>
    </source>
</evidence>
<dbReference type="STRING" id="1579979.WM2015_77"/>
<accession>A0A0K0XRZ9</accession>
<protein>
    <submittedName>
        <fullName evidence="1">Uncharacterized protein</fullName>
    </submittedName>
</protein>
<organism evidence="1 2">
    <name type="scientific">Wenzhouxiangella marina</name>
    <dbReference type="NCBI Taxonomy" id="1579979"/>
    <lineage>
        <taxon>Bacteria</taxon>
        <taxon>Pseudomonadati</taxon>
        <taxon>Pseudomonadota</taxon>
        <taxon>Gammaproteobacteria</taxon>
        <taxon>Chromatiales</taxon>
        <taxon>Wenzhouxiangellaceae</taxon>
        <taxon>Wenzhouxiangella</taxon>
    </lineage>
</organism>
<name>A0A0K0XRZ9_9GAMM</name>
<proteinExistence type="predicted"/>
<evidence type="ECO:0000313" key="2">
    <source>
        <dbReference type="Proteomes" id="UP000066624"/>
    </source>
</evidence>
<dbReference type="KEGG" id="wma:WM2015_77"/>